<protein>
    <submittedName>
        <fullName evidence="3">Putative membrane protein</fullName>
    </submittedName>
</protein>
<proteinExistence type="predicted"/>
<gene>
    <name evidence="3" type="ORF">SKP52_21270</name>
</gene>
<evidence type="ECO:0000256" key="1">
    <source>
        <dbReference type="SAM" id="MobiDB-lite"/>
    </source>
</evidence>
<dbReference type="HOGENOM" id="CLU_1353899_0_0_5"/>
<organism evidence="3 4">
    <name type="scientific">Sphingopyxis fribergensis</name>
    <dbReference type="NCBI Taxonomy" id="1515612"/>
    <lineage>
        <taxon>Bacteria</taxon>
        <taxon>Pseudomonadati</taxon>
        <taxon>Pseudomonadota</taxon>
        <taxon>Alphaproteobacteria</taxon>
        <taxon>Sphingomonadales</taxon>
        <taxon>Sphingomonadaceae</taxon>
        <taxon>Sphingopyxis</taxon>
    </lineage>
</organism>
<feature type="compositionally biased region" description="Polar residues" evidence="1">
    <location>
        <begin position="57"/>
        <end position="70"/>
    </location>
</feature>
<evidence type="ECO:0000256" key="2">
    <source>
        <dbReference type="SAM" id="Phobius"/>
    </source>
</evidence>
<dbReference type="Proteomes" id="UP000030907">
    <property type="component" value="Chromosome"/>
</dbReference>
<feature type="transmembrane region" description="Helical" evidence="2">
    <location>
        <begin position="172"/>
        <end position="194"/>
    </location>
</feature>
<reference evidence="3 4" key="1">
    <citation type="journal article" date="2015" name="Int. J. Syst. Evol. Microbiol.">
        <title>Description of Sphingopyxis fribergensis sp. nov. - a soil bacterium with the ability to degrade styrene and phenylacetic acid.</title>
        <authorList>
            <person name="Oelschlagel M."/>
            <person name="Ruckert C."/>
            <person name="Kalinowski J."/>
            <person name="Schmidt G."/>
            <person name="Schlomann M."/>
            <person name="Tischler D."/>
        </authorList>
    </citation>
    <scope>NUCLEOTIDE SEQUENCE [LARGE SCALE GENOMIC DNA]</scope>
    <source>
        <strain evidence="3 4">Kp5.2</strain>
    </source>
</reference>
<dbReference type="STRING" id="1515612.SKP52_21270"/>
<name>A0A0A7PSW1_9SPHN</name>
<dbReference type="RefSeq" id="WP_148309201.1">
    <property type="nucleotide sequence ID" value="NZ_CP009122.1"/>
</dbReference>
<keyword evidence="4" id="KW-1185">Reference proteome</keyword>
<feature type="transmembrane region" description="Helical" evidence="2">
    <location>
        <begin position="144"/>
        <end position="166"/>
    </location>
</feature>
<dbReference type="KEGG" id="sphk:SKP52_21270"/>
<dbReference type="OrthoDB" id="7569864at2"/>
<keyword evidence="2" id="KW-1133">Transmembrane helix</keyword>
<keyword evidence="2" id="KW-0812">Transmembrane</keyword>
<sequence length="202" mass="21378">MVIDKETGQTPLSAAERMDLYDRNLGVEAIRPAKTSAAPDMSTAARAESGLSARPAPTQQVAASTPATNSGRDRGAGVVAERTKQPWKNQQPNDRPALKSNPDPARIVSRAAPRADGRKTIVTAKWWDAKGPRTIELGPKGQQILSSGFVTLFFALVVAAIVVGFIEPLLLFAGAFVLFRFGGNFLGPIGAGIIDKALAEKS</sequence>
<accession>A0A0A7PSW1</accession>
<evidence type="ECO:0000313" key="4">
    <source>
        <dbReference type="Proteomes" id="UP000030907"/>
    </source>
</evidence>
<dbReference type="AlphaFoldDB" id="A0A0A7PSW1"/>
<evidence type="ECO:0000313" key="3">
    <source>
        <dbReference type="EMBL" id="AJA11117.1"/>
    </source>
</evidence>
<feature type="region of interest" description="Disordered" evidence="1">
    <location>
        <begin position="30"/>
        <end position="114"/>
    </location>
</feature>
<keyword evidence="2" id="KW-0472">Membrane</keyword>
<dbReference type="EMBL" id="CP009122">
    <property type="protein sequence ID" value="AJA11117.1"/>
    <property type="molecule type" value="Genomic_DNA"/>
</dbReference>